<dbReference type="AlphaFoldDB" id="A0ABD3GW53"/>
<comment type="caution">
    <text evidence="3">The sequence shown here is derived from an EMBL/GenBank/DDBJ whole genome shotgun (WGS) entry which is preliminary data.</text>
</comment>
<keyword evidence="4" id="KW-1185">Reference proteome</keyword>
<name>A0ABD3GW53_9MARC</name>
<evidence type="ECO:0000256" key="1">
    <source>
        <dbReference type="SAM" id="Coils"/>
    </source>
</evidence>
<feature type="compositionally biased region" description="Basic and acidic residues" evidence="2">
    <location>
        <begin position="97"/>
        <end position="113"/>
    </location>
</feature>
<dbReference type="EMBL" id="JBJQOH010000006">
    <property type="protein sequence ID" value="KAL3683368.1"/>
    <property type="molecule type" value="Genomic_DNA"/>
</dbReference>
<keyword evidence="1" id="KW-0175">Coiled coil</keyword>
<feature type="region of interest" description="Disordered" evidence="2">
    <location>
        <begin position="61"/>
        <end position="113"/>
    </location>
</feature>
<organism evidence="3 4">
    <name type="scientific">Riccia sorocarpa</name>
    <dbReference type="NCBI Taxonomy" id="122646"/>
    <lineage>
        <taxon>Eukaryota</taxon>
        <taxon>Viridiplantae</taxon>
        <taxon>Streptophyta</taxon>
        <taxon>Embryophyta</taxon>
        <taxon>Marchantiophyta</taxon>
        <taxon>Marchantiopsida</taxon>
        <taxon>Marchantiidae</taxon>
        <taxon>Marchantiales</taxon>
        <taxon>Ricciaceae</taxon>
        <taxon>Riccia</taxon>
    </lineage>
</organism>
<reference evidence="3 4" key="1">
    <citation type="submission" date="2024-09" db="EMBL/GenBank/DDBJ databases">
        <title>Chromosome-scale assembly of Riccia sorocarpa.</title>
        <authorList>
            <person name="Paukszto L."/>
        </authorList>
    </citation>
    <scope>NUCLEOTIDE SEQUENCE [LARGE SCALE GENOMIC DNA]</scope>
    <source>
        <strain evidence="3">LP-2024</strain>
        <tissue evidence="3">Aerial parts of the thallus</tissue>
    </source>
</reference>
<protein>
    <submittedName>
        <fullName evidence="3">Uncharacterized protein</fullName>
    </submittedName>
</protein>
<proteinExistence type="predicted"/>
<sequence>MAMEEHTRVWKFWASLEDQLAQVKKEEEVLKAKISDLEEEKRLMNERVAMMEKKDLYELLEAKMQGKNDAAPNSDADQKDDEDQRNRAEPAPATAAADRRNKDTEVTSSYHEREEAPELYSLFCEITCGSMDELMVRYGQTEYCNYHQDHLLSLSARFSRAI</sequence>
<evidence type="ECO:0000256" key="2">
    <source>
        <dbReference type="SAM" id="MobiDB-lite"/>
    </source>
</evidence>
<evidence type="ECO:0000313" key="4">
    <source>
        <dbReference type="Proteomes" id="UP001633002"/>
    </source>
</evidence>
<accession>A0ABD3GW53</accession>
<feature type="coiled-coil region" evidence="1">
    <location>
        <begin position="13"/>
        <end position="54"/>
    </location>
</feature>
<evidence type="ECO:0000313" key="3">
    <source>
        <dbReference type="EMBL" id="KAL3683368.1"/>
    </source>
</evidence>
<gene>
    <name evidence="3" type="ORF">R1sor_001390</name>
</gene>
<dbReference type="Proteomes" id="UP001633002">
    <property type="component" value="Unassembled WGS sequence"/>
</dbReference>